<feature type="region of interest" description="Disordered" evidence="1">
    <location>
        <begin position="1"/>
        <end position="55"/>
    </location>
</feature>
<name>A0A5P1F0Q8_ASPOF</name>
<dbReference type="AlphaFoldDB" id="A0A5P1F0Q8"/>
<reference evidence="3" key="1">
    <citation type="journal article" date="2017" name="Nat. Commun.">
        <title>The asparagus genome sheds light on the origin and evolution of a young Y chromosome.</title>
        <authorList>
            <person name="Harkess A."/>
            <person name="Zhou J."/>
            <person name="Xu C."/>
            <person name="Bowers J.E."/>
            <person name="Van der Hulst R."/>
            <person name="Ayyampalayam S."/>
            <person name="Mercati F."/>
            <person name="Riccardi P."/>
            <person name="McKain M.R."/>
            <person name="Kakrana A."/>
            <person name="Tang H."/>
            <person name="Ray J."/>
            <person name="Groenendijk J."/>
            <person name="Arikit S."/>
            <person name="Mathioni S.M."/>
            <person name="Nakano M."/>
            <person name="Shan H."/>
            <person name="Telgmann-Rauber A."/>
            <person name="Kanno A."/>
            <person name="Yue Z."/>
            <person name="Chen H."/>
            <person name="Li W."/>
            <person name="Chen Y."/>
            <person name="Xu X."/>
            <person name="Zhang Y."/>
            <person name="Luo S."/>
            <person name="Chen H."/>
            <person name="Gao J."/>
            <person name="Mao Z."/>
            <person name="Pires J.C."/>
            <person name="Luo M."/>
            <person name="Kudrna D."/>
            <person name="Wing R.A."/>
            <person name="Meyers B.C."/>
            <person name="Yi K."/>
            <person name="Kong H."/>
            <person name="Lavrijsen P."/>
            <person name="Sunseri F."/>
            <person name="Falavigna A."/>
            <person name="Ye Y."/>
            <person name="Leebens-Mack J.H."/>
            <person name="Chen G."/>
        </authorList>
    </citation>
    <scope>NUCLEOTIDE SEQUENCE [LARGE SCALE GENOMIC DNA]</scope>
    <source>
        <strain evidence="3">cv. DH0086</strain>
    </source>
</reference>
<protein>
    <submittedName>
        <fullName evidence="2">Uncharacterized protein</fullName>
    </submittedName>
</protein>
<dbReference type="EMBL" id="CM007384">
    <property type="protein sequence ID" value="ONK71694.1"/>
    <property type="molecule type" value="Genomic_DNA"/>
</dbReference>
<evidence type="ECO:0000313" key="3">
    <source>
        <dbReference type="Proteomes" id="UP000243459"/>
    </source>
</evidence>
<gene>
    <name evidence="2" type="ORF">A4U43_C04F11380</name>
</gene>
<proteinExistence type="predicted"/>
<dbReference type="Gramene" id="ONK71694">
    <property type="protein sequence ID" value="ONK71694"/>
    <property type="gene ID" value="A4U43_C04F11380"/>
</dbReference>
<evidence type="ECO:0000313" key="2">
    <source>
        <dbReference type="EMBL" id="ONK71694.1"/>
    </source>
</evidence>
<sequence>MDSGESPRSYRVHRHGHLGHPRGQSGLEPSAVGSSGPAHLRGPLKTVKKLTSPRAKKKKLTLNGLEFVLGKVLPPAGFKVSVVGLRCLNNVLG</sequence>
<feature type="compositionally biased region" description="Basic residues" evidence="1">
    <location>
        <begin position="10"/>
        <end position="20"/>
    </location>
</feature>
<evidence type="ECO:0000256" key="1">
    <source>
        <dbReference type="SAM" id="MobiDB-lite"/>
    </source>
</evidence>
<keyword evidence="3" id="KW-1185">Reference proteome</keyword>
<organism evidence="2 3">
    <name type="scientific">Asparagus officinalis</name>
    <name type="common">Garden asparagus</name>
    <dbReference type="NCBI Taxonomy" id="4686"/>
    <lineage>
        <taxon>Eukaryota</taxon>
        <taxon>Viridiplantae</taxon>
        <taxon>Streptophyta</taxon>
        <taxon>Embryophyta</taxon>
        <taxon>Tracheophyta</taxon>
        <taxon>Spermatophyta</taxon>
        <taxon>Magnoliopsida</taxon>
        <taxon>Liliopsida</taxon>
        <taxon>Asparagales</taxon>
        <taxon>Asparagaceae</taxon>
        <taxon>Asparagoideae</taxon>
        <taxon>Asparagus</taxon>
    </lineage>
</organism>
<dbReference type="Proteomes" id="UP000243459">
    <property type="component" value="Chromosome 4"/>
</dbReference>
<accession>A0A5P1F0Q8</accession>